<dbReference type="Proteomes" id="UP000324222">
    <property type="component" value="Unassembled WGS sequence"/>
</dbReference>
<evidence type="ECO:0000313" key="3">
    <source>
        <dbReference type="Proteomes" id="UP000324222"/>
    </source>
</evidence>
<keyword evidence="1" id="KW-0472">Membrane</keyword>
<accession>A0A5B7D692</accession>
<proteinExistence type="predicted"/>
<comment type="caution">
    <text evidence="2">The sequence shown here is derived from an EMBL/GenBank/DDBJ whole genome shotgun (WGS) entry which is preliminary data.</text>
</comment>
<name>A0A5B7D692_PORTR</name>
<keyword evidence="1" id="KW-0812">Transmembrane</keyword>
<feature type="transmembrane region" description="Helical" evidence="1">
    <location>
        <begin position="20"/>
        <end position="39"/>
    </location>
</feature>
<gene>
    <name evidence="2" type="ORF">E2C01_009619</name>
</gene>
<reference evidence="2 3" key="1">
    <citation type="submission" date="2019-05" db="EMBL/GenBank/DDBJ databases">
        <title>Another draft genome of Portunus trituberculatus and its Hox gene families provides insights of decapod evolution.</title>
        <authorList>
            <person name="Jeong J.-H."/>
            <person name="Song I."/>
            <person name="Kim S."/>
            <person name="Choi T."/>
            <person name="Kim D."/>
            <person name="Ryu S."/>
            <person name="Kim W."/>
        </authorList>
    </citation>
    <scope>NUCLEOTIDE SEQUENCE [LARGE SCALE GENOMIC DNA]</scope>
    <source>
        <tissue evidence="2">Muscle</tissue>
    </source>
</reference>
<keyword evidence="1" id="KW-1133">Transmembrane helix</keyword>
<organism evidence="2 3">
    <name type="scientific">Portunus trituberculatus</name>
    <name type="common">Swimming crab</name>
    <name type="synonym">Neptunus trituberculatus</name>
    <dbReference type="NCBI Taxonomy" id="210409"/>
    <lineage>
        <taxon>Eukaryota</taxon>
        <taxon>Metazoa</taxon>
        <taxon>Ecdysozoa</taxon>
        <taxon>Arthropoda</taxon>
        <taxon>Crustacea</taxon>
        <taxon>Multicrustacea</taxon>
        <taxon>Malacostraca</taxon>
        <taxon>Eumalacostraca</taxon>
        <taxon>Eucarida</taxon>
        <taxon>Decapoda</taxon>
        <taxon>Pleocyemata</taxon>
        <taxon>Brachyura</taxon>
        <taxon>Eubrachyura</taxon>
        <taxon>Portunoidea</taxon>
        <taxon>Portunidae</taxon>
        <taxon>Portuninae</taxon>
        <taxon>Portunus</taxon>
    </lineage>
</organism>
<keyword evidence="3" id="KW-1185">Reference proteome</keyword>
<evidence type="ECO:0000256" key="1">
    <source>
        <dbReference type="SAM" id="Phobius"/>
    </source>
</evidence>
<protein>
    <submittedName>
        <fullName evidence="2">Uncharacterized protein</fullName>
    </submittedName>
</protein>
<dbReference type="AlphaFoldDB" id="A0A5B7D692"/>
<dbReference type="EMBL" id="VSRR010000536">
    <property type="protein sequence ID" value="MPC16783.1"/>
    <property type="molecule type" value="Genomic_DNA"/>
</dbReference>
<evidence type="ECO:0000313" key="2">
    <source>
        <dbReference type="EMBL" id="MPC16783.1"/>
    </source>
</evidence>
<sequence length="41" mass="4795">MSWCVWLNNKHTSWSLIRFSFIQIVLICLGKTVVVRLCLAD</sequence>